<feature type="domain" description="Mechanosensitive ion channel MscS C-terminal" evidence="9">
    <location>
        <begin position="176"/>
        <end position="256"/>
    </location>
</feature>
<dbReference type="Gene3D" id="3.30.70.100">
    <property type="match status" value="1"/>
</dbReference>
<dbReference type="SUPFAM" id="SSF82861">
    <property type="entry name" value="Mechanosensitive channel protein MscS (YggB), transmembrane region"/>
    <property type="match status" value="1"/>
</dbReference>
<keyword evidence="6 7" id="KW-0472">Membrane</keyword>
<dbReference type="InterPro" id="IPR049278">
    <property type="entry name" value="MS_channel_C"/>
</dbReference>
<dbReference type="Proteomes" id="UP000653730">
    <property type="component" value="Unassembled WGS sequence"/>
</dbReference>
<comment type="subcellular location">
    <subcellularLocation>
        <location evidence="1">Cell membrane</location>
        <topology evidence="1">Multi-pass membrane protein</topology>
    </subcellularLocation>
</comment>
<dbReference type="InterPro" id="IPR011014">
    <property type="entry name" value="MscS_channel_TM-2"/>
</dbReference>
<dbReference type="Pfam" id="PF00924">
    <property type="entry name" value="MS_channel_2nd"/>
    <property type="match status" value="1"/>
</dbReference>
<dbReference type="RefSeq" id="WP_187966929.1">
    <property type="nucleotide sequence ID" value="NZ_JACVDC010000073.1"/>
</dbReference>
<feature type="transmembrane region" description="Helical" evidence="7">
    <location>
        <begin position="15"/>
        <end position="36"/>
    </location>
</feature>
<comment type="similarity">
    <text evidence="2">Belongs to the MscS (TC 1.A.23) family.</text>
</comment>
<dbReference type="InterPro" id="IPR049142">
    <property type="entry name" value="MS_channel_1st"/>
</dbReference>
<evidence type="ECO:0000256" key="4">
    <source>
        <dbReference type="ARBA" id="ARBA00022692"/>
    </source>
</evidence>
<evidence type="ECO:0000313" key="12">
    <source>
        <dbReference type="Proteomes" id="UP000653730"/>
    </source>
</evidence>
<dbReference type="PANTHER" id="PTHR30221">
    <property type="entry name" value="SMALL-CONDUCTANCE MECHANOSENSITIVE CHANNEL"/>
    <property type="match status" value="1"/>
</dbReference>
<organism evidence="11 12">
    <name type="scientific">Sinomicrobium weinanense</name>
    <dbReference type="NCBI Taxonomy" id="2842200"/>
    <lineage>
        <taxon>Bacteria</taxon>
        <taxon>Pseudomonadati</taxon>
        <taxon>Bacteroidota</taxon>
        <taxon>Flavobacteriia</taxon>
        <taxon>Flavobacteriales</taxon>
        <taxon>Flavobacteriaceae</taxon>
        <taxon>Sinomicrobium</taxon>
    </lineage>
</organism>
<proteinExistence type="inferred from homology"/>
<dbReference type="InterPro" id="IPR006686">
    <property type="entry name" value="MscS_channel_CS"/>
</dbReference>
<evidence type="ECO:0000259" key="8">
    <source>
        <dbReference type="Pfam" id="PF00924"/>
    </source>
</evidence>
<dbReference type="AlphaFoldDB" id="A0A926JV69"/>
<dbReference type="InterPro" id="IPR010920">
    <property type="entry name" value="LSM_dom_sf"/>
</dbReference>
<dbReference type="GO" id="GO:0008381">
    <property type="term" value="F:mechanosensitive monoatomic ion channel activity"/>
    <property type="evidence" value="ECO:0007669"/>
    <property type="project" value="InterPro"/>
</dbReference>
<evidence type="ECO:0000259" key="10">
    <source>
        <dbReference type="Pfam" id="PF21088"/>
    </source>
</evidence>
<evidence type="ECO:0000313" key="11">
    <source>
        <dbReference type="EMBL" id="MBC9797802.1"/>
    </source>
</evidence>
<dbReference type="GO" id="GO:0005886">
    <property type="term" value="C:plasma membrane"/>
    <property type="evidence" value="ECO:0007669"/>
    <property type="project" value="UniProtKB-SubCell"/>
</dbReference>
<evidence type="ECO:0000256" key="1">
    <source>
        <dbReference type="ARBA" id="ARBA00004651"/>
    </source>
</evidence>
<evidence type="ECO:0000256" key="5">
    <source>
        <dbReference type="ARBA" id="ARBA00022989"/>
    </source>
</evidence>
<evidence type="ECO:0000256" key="3">
    <source>
        <dbReference type="ARBA" id="ARBA00022475"/>
    </source>
</evidence>
<dbReference type="Pfam" id="PF21088">
    <property type="entry name" value="MS_channel_1st"/>
    <property type="match status" value="1"/>
</dbReference>
<dbReference type="InterPro" id="IPR023408">
    <property type="entry name" value="MscS_beta-dom_sf"/>
</dbReference>
<sequence>MEDYLNQGISMLVDYAPKVLGAIVTIIIGFWIARVLSGYVRKQLEKRNADPSLTPFLTSMVLILIKVLVLLSAAALFGLEVTSFVAIFGALAFAVGMALQGNLSHMAAGILILFFKPFKVGDFIVTNGYSGTVKEIQIFTTILTTLDNRIIIIPNGSITSGPLENLTANPVRKVPMTFGIGYPDNIDKAREVIKRVADECPYIDHNKPVDILISELADSSVNFAVRPWCKTEDFWNVHFYMQENIKKAFDNEGIGIPFPQRDIHVYNHNQEANA</sequence>
<feature type="domain" description="Mechanosensitive ion channel MscS" evidence="8">
    <location>
        <begin position="104"/>
        <end position="167"/>
    </location>
</feature>
<dbReference type="PROSITE" id="PS01246">
    <property type="entry name" value="UPF0003"/>
    <property type="match status" value="1"/>
</dbReference>
<feature type="transmembrane region" description="Helical" evidence="7">
    <location>
        <begin position="56"/>
        <end position="79"/>
    </location>
</feature>
<evidence type="ECO:0000256" key="2">
    <source>
        <dbReference type="ARBA" id="ARBA00008017"/>
    </source>
</evidence>
<dbReference type="Pfam" id="PF21082">
    <property type="entry name" value="MS_channel_3rd"/>
    <property type="match status" value="1"/>
</dbReference>
<dbReference type="Gene3D" id="2.30.30.60">
    <property type="match status" value="1"/>
</dbReference>
<gene>
    <name evidence="11" type="ORF">IBL28_17660</name>
</gene>
<dbReference type="EMBL" id="JACVDC010000073">
    <property type="protein sequence ID" value="MBC9797802.1"/>
    <property type="molecule type" value="Genomic_DNA"/>
</dbReference>
<dbReference type="InterPro" id="IPR006685">
    <property type="entry name" value="MscS_channel_2nd"/>
</dbReference>
<reference evidence="11 12" key="1">
    <citation type="submission" date="2020-09" db="EMBL/GenBank/DDBJ databases">
        <title>Sinomicrobium weinanense sp. nov., a halophilic bacteria isolated from saline-alkali soil.</title>
        <authorList>
            <person name="Wu P."/>
            <person name="Ren H."/>
            <person name="Mei Y."/>
            <person name="Liang Y."/>
            <person name="Chen Z."/>
        </authorList>
    </citation>
    <scope>NUCLEOTIDE SEQUENCE [LARGE SCALE GENOMIC DNA]</scope>
    <source>
        <strain evidence="11 12">FJxs</strain>
    </source>
</reference>
<feature type="transmembrane region" description="Helical" evidence="7">
    <location>
        <begin position="85"/>
        <end position="115"/>
    </location>
</feature>
<feature type="domain" description="Mechanosensitive ion channel transmembrane helices 2/3" evidence="10">
    <location>
        <begin position="61"/>
        <end position="100"/>
    </location>
</feature>
<dbReference type="SUPFAM" id="SSF50182">
    <property type="entry name" value="Sm-like ribonucleoproteins"/>
    <property type="match status" value="1"/>
</dbReference>
<accession>A0A926JV69</accession>
<dbReference type="InterPro" id="IPR011066">
    <property type="entry name" value="MscS_channel_C_sf"/>
</dbReference>
<dbReference type="Gene3D" id="1.10.287.1260">
    <property type="match status" value="1"/>
</dbReference>
<evidence type="ECO:0000259" key="9">
    <source>
        <dbReference type="Pfam" id="PF21082"/>
    </source>
</evidence>
<protein>
    <submittedName>
        <fullName evidence="11">Mechanosensitive ion channel</fullName>
    </submittedName>
</protein>
<dbReference type="InterPro" id="IPR008910">
    <property type="entry name" value="MSC_TM_helix"/>
</dbReference>
<name>A0A926JV69_9FLAO</name>
<keyword evidence="12" id="KW-1185">Reference proteome</keyword>
<dbReference type="InterPro" id="IPR045275">
    <property type="entry name" value="MscS_archaea/bacteria_type"/>
</dbReference>
<dbReference type="Pfam" id="PF05552">
    <property type="entry name" value="MS_channel_1st_1"/>
    <property type="match status" value="1"/>
</dbReference>
<keyword evidence="3" id="KW-1003">Cell membrane</keyword>
<dbReference type="PANTHER" id="PTHR30221:SF1">
    <property type="entry name" value="SMALL-CONDUCTANCE MECHANOSENSITIVE CHANNEL"/>
    <property type="match status" value="1"/>
</dbReference>
<evidence type="ECO:0000256" key="7">
    <source>
        <dbReference type="SAM" id="Phobius"/>
    </source>
</evidence>
<comment type="caution">
    <text evidence="11">The sequence shown here is derived from an EMBL/GenBank/DDBJ whole genome shotgun (WGS) entry which is preliminary data.</text>
</comment>
<evidence type="ECO:0000256" key="6">
    <source>
        <dbReference type="ARBA" id="ARBA00023136"/>
    </source>
</evidence>
<dbReference type="SUPFAM" id="SSF82689">
    <property type="entry name" value="Mechanosensitive channel protein MscS (YggB), C-terminal domain"/>
    <property type="match status" value="1"/>
</dbReference>
<keyword evidence="4 7" id="KW-0812">Transmembrane</keyword>
<keyword evidence="5 7" id="KW-1133">Transmembrane helix</keyword>